<dbReference type="Pfam" id="PF14617">
    <property type="entry name" value="CMS1"/>
    <property type="match status" value="1"/>
</dbReference>
<gene>
    <name evidence="2" type="ORF">MCHLO_17277</name>
</gene>
<feature type="region of interest" description="Disordered" evidence="1">
    <location>
        <begin position="235"/>
        <end position="255"/>
    </location>
</feature>
<evidence type="ECO:0000313" key="3">
    <source>
        <dbReference type="Proteomes" id="UP000815677"/>
    </source>
</evidence>
<dbReference type="PANTHER" id="PTHR24030:SF0">
    <property type="entry name" value="PROTEIN CMSS1"/>
    <property type="match status" value="1"/>
</dbReference>
<name>A0ABQ0MD23_MYCCL</name>
<feature type="compositionally biased region" description="Acidic residues" evidence="1">
    <location>
        <begin position="1"/>
        <end position="23"/>
    </location>
</feature>
<feature type="compositionally biased region" description="Basic and acidic residues" evidence="1">
    <location>
        <begin position="24"/>
        <end position="39"/>
    </location>
</feature>
<sequence length="255" mass="28711">MADDLDDDFVPDDAFDDGQEPDTESDHGEQVAQTDSDKNSKKRKRRLRDRERFKEKKRIKLASGNEDSIIERSVAEQSPDELADYLAALQSKAYGKLSVLELEDMRVPATSIADTTMWTDSRTLDNFPDFVAKVLPSLRLRLSQKSKSNGAPTLLFLAGAALRVADIYRALKDKRLRGDKGGEVAKLFARHFKVAEHVSQIVGSRCFIRVPVIAHHTRHLPGREEANDVGHCRDERRGLQNGARTSCRAARDQER</sequence>
<organism evidence="2 3">
    <name type="scientific">Mycena chlorophos</name>
    <name type="common">Agaric fungus</name>
    <name type="synonym">Agaricus chlorophos</name>
    <dbReference type="NCBI Taxonomy" id="658473"/>
    <lineage>
        <taxon>Eukaryota</taxon>
        <taxon>Fungi</taxon>
        <taxon>Dikarya</taxon>
        <taxon>Basidiomycota</taxon>
        <taxon>Agaricomycotina</taxon>
        <taxon>Agaricomycetes</taxon>
        <taxon>Agaricomycetidae</taxon>
        <taxon>Agaricales</taxon>
        <taxon>Marasmiineae</taxon>
        <taxon>Mycenaceae</taxon>
        <taxon>Mycena</taxon>
    </lineage>
</organism>
<dbReference type="Proteomes" id="UP000815677">
    <property type="component" value="Unassembled WGS sequence"/>
</dbReference>
<dbReference type="PANTHER" id="PTHR24030">
    <property type="entry name" value="PROTEIN CMSS1"/>
    <property type="match status" value="1"/>
</dbReference>
<keyword evidence="3" id="KW-1185">Reference proteome</keyword>
<dbReference type="EMBL" id="DF850018">
    <property type="protein sequence ID" value="GAT61228.1"/>
    <property type="molecule type" value="Genomic_DNA"/>
</dbReference>
<dbReference type="InterPro" id="IPR032704">
    <property type="entry name" value="Cms1"/>
</dbReference>
<feature type="region of interest" description="Disordered" evidence="1">
    <location>
        <begin position="1"/>
        <end position="51"/>
    </location>
</feature>
<proteinExistence type="predicted"/>
<evidence type="ECO:0000256" key="1">
    <source>
        <dbReference type="SAM" id="MobiDB-lite"/>
    </source>
</evidence>
<reference evidence="2" key="1">
    <citation type="submission" date="2014-09" db="EMBL/GenBank/DDBJ databases">
        <title>Genome sequence of the luminous mushroom Mycena chlorophos for searching fungal bioluminescence genes.</title>
        <authorList>
            <person name="Tanaka Y."/>
            <person name="Kasuga D."/>
            <person name="Oba Y."/>
            <person name="Hase S."/>
            <person name="Sato K."/>
            <person name="Oba Y."/>
            <person name="Sakakibara Y."/>
        </authorList>
    </citation>
    <scope>NUCLEOTIDE SEQUENCE</scope>
</reference>
<protein>
    <submittedName>
        <fullName evidence="2">Uncharacterized protein</fullName>
    </submittedName>
</protein>
<accession>A0ABQ0MD23</accession>
<evidence type="ECO:0000313" key="2">
    <source>
        <dbReference type="EMBL" id="GAT61228.1"/>
    </source>
</evidence>